<dbReference type="AlphaFoldDB" id="A0A814YJ30"/>
<name>A0A814YJ30_9BILA</name>
<accession>A0A814YJ30</accession>
<dbReference type="Proteomes" id="UP000663829">
    <property type="component" value="Unassembled WGS sequence"/>
</dbReference>
<evidence type="ECO:0000313" key="3">
    <source>
        <dbReference type="EMBL" id="CAF1231059.1"/>
    </source>
</evidence>
<reference evidence="3" key="1">
    <citation type="submission" date="2021-02" db="EMBL/GenBank/DDBJ databases">
        <authorList>
            <person name="Nowell W R."/>
        </authorList>
    </citation>
    <scope>NUCLEOTIDE SEQUENCE</scope>
</reference>
<dbReference type="InterPro" id="IPR041539">
    <property type="entry name" value="CxC5"/>
</dbReference>
<protein>
    <recommendedName>
        <fullName evidence="2">CxC5 like cysteine cluster associated with KDZ domain-containing protein</fullName>
    </recommendedName>
</protein>
<evidence type="ECO:0000313" key="5">
    <source>
        <dbReference type="Proteomes" id="UP000663829"/>
    </source>
</evidence>
<feature type="region of interest" description="Disordered" evidence="1">
    <location>
        <begin position="1"/>
        <end position="49"/>
    </location>
</feature>
<keyword evidence="5" id="KW-1185">Reference proteome</keyword>
<comment type="caution">
    <text evidence="3">The sequence shown here is derived from an EMBL/GenBank/DDBJ whole genome shotgun (WGS) entry which is preliminary data.</text>
</comment>
<feature type="domain" description="CxC5 like cysteine cluster associated with KDZ" evidence="2">
    <location>
        <begin position="94"/>
        <end position="202"/>
    </location>
</feature>
<evidence type="ECO:0000313" key="4">
    <source>
        <dbReference type="EMBL" id="CAF3993762.1"/>
    </source>
</evidence>
<organism evidence="3 5">
    <name type="scientific">Didymodactylos carnosus</name>
    <dbReference type="NCBI Taxonomy" id="1234261"/>
    <lineage>
        <taxon>Eukaryota</taxon>
        <taxon>Metazoa</taxon>
        <taxon>Spiralia</taxon>
        <taxon>Gnathifera</taxon>
        <taxon>Rotifera</taxon>
        <taxon>Eurotatoria</taxon>
        <taxon>Bdelloidea</taxon>
        <taxon>Philodinida</taxon>
        <taxon>Philodinidae</taxon>
        <taxon>Didymodactylos</taxon>
    </lineage>
</organism>
<evidence type="ECO:0000256" key="1">
    <source>
        <dbReference type="SAM" id="MobiDB-lite"/>
    </source>
</evidence>
<feature type="compositionally biased region" description="Basic and acidic residues" evidence="1">
    <location>
        <begin position="34"/>
        <end position="49"/>
    </location>
</feature>
<dbReference type="EMBL" id="CAJNOQ010009669">
    <property type="protein sequence ID" value="CAF1231059.1"/>
    <property type="molecule type" value="Genomic_DNA"/>
</dbReference>
<proteinExistence type="predicted"/>
<feature type="non-terminal residue" evidence="3">
    <location>
        <position position="1"/>
    </location>
</feature>
<gene>
    <name evidence="3" type="ORF">GPM918_LOCUS25176</name>
    <name evidence="4" type="ORF">SRO942_LOCUS25184</name>
</gene>
<evidence type="ECO:0000259" key="2">
    <source>
        <dbReference type="Pfam" id="PF18718"/>
    </source>
</evidence>
<dbReference type="Proteomes" id="UP000681722">
    <property type="component" value="Unassembled WGS sequence"/>
</dbReference>
<dbReference type="Pfam" id="PF18718">
    <property type="entry name" value="CxC5"/>
    <property type="match status" value="1"/>
</dbReference>
<dbReference type="EMBL" id="CAJOBC010009675">
    <property type="protein sequence ID" value="CAF3993762.1"/>
    <property type="molecule type" value="Genomic_DNA"/>
</dbReference>
<sequence>PENVHPGPDPDPGGIGILNNTSVTLKPGSRSRSRRDWDRVREKNRDRDNPAGPYLEEHLFICNLKLLKFVNSTEIDEQLAAEFEQTSSNSSYNTYLPFTRNCLRCGDSMLLSKKPKNVTVYKLNGVEDGRLYHCACDSCDIKYYPNTFIEGNRKYVNVKSLYHKQFIYFGGRLVFSVELFLSVSSSLLHQYSGFENLEKCFDSIEISFSMDRDAVLDNMMTRYNLLHTAFTDFWAHHRNIRLCNETCSMAFVSDG</sequence>